<comment type="subcellular location">
    <subcellularLocation>
        <location evidence="1 7">Cell outer membrane</location>
        <topology evidence="1 7">Multi-pass membrane protein</topology>
    </subcellularLocation>
</comment>
<keyword evidence="5 7" id="KW-0472">Membrane</keyword>
<evidence type="ECO:0000313" key="10">
    <source>
        <dbReference type="Proteomes" id="UP000092612"/>
    </source>
</evidence>
<comment type="similarity">
    <text evidence="7">Belongs to the TonB-dependent receptor family.</text>
</comment>
<reference evidence="10" key="1">
    <citation type="submission" date="2016-02" db="EMBL/GenBank/DDBJ databases">
        <title>Paenibacillus sp. LPB0068, isolated from Crassostrea gigas.</title>
        <authorList>
            <person name="Shin S.-K."/>
            <person name="Yi H."/>
        </authorList>
    </citation>
    <scope>NUCLEOTIDE SEQUENCE [LARGE SCALE GENOMIC DNA]</scope>
    <source>
        <strain evidence="10">KCTC 23969</strain>
    </source>
</reference>
<dbReference type="EMBL" id="LSFL01000035">
    <property type="protein sequence ID" value="OBY63913.1"/>
    <property type="molecule type" value="Genomic_DNA"/>
</dbReference>
<dbReference type="InterPro" id="IPR012910">
    <property type="entry name" value="Plug_dom"/>
</dbReference>
<dbReference type="RefSeq" id="WP_068363266.1">
    <property type="nucleotide sequence ID" value="NZ_CP019337.1"/>
</dbReference>
<dbReference type="Pfam" id="PF13715">
    <property type="entry name" value="CarbopepD_reg_2"/>
    <property type="match status" value="1"/>
</dbReference>
<name>A0A1B8TW89_9FLAO</name>
<dbReference type="AlphaFoldDB" id="A0A1B8TW89"/>
<dbReference type="SUPFAM" id="SSF49464">
    <property type="entry name" value="Carboxypeptidase regulatory domain-like"/>
    <property type="match status" value="1"/>
</dbReference>
<dbReference type="OrthoDB" id="9768177at2"/>
<protein>
    <recommendedName>
        <fullName evidence="8">TonB-dependent receptor plug domain-containing protein</fullName>
    </recommendedName>
</protein>
<dbReference type="Proteomes" id="UP000092612">
    <property type="component" value="Unassembled WGS sequence"/>
</dbReference>
<proteinExistence type="inferred from homology"/>
<gene>
    <name evidence="9" type="ORF">LPB301_14095</name>
</gene>
<dbReference type="InterPro" id="IPR023996">
    <property type="entry name" value="TonB-dep_OMP_SusC/RagA"/>
</dbReference>
<dbReference type="InterPro" id="IPR037066">
    <property type="entry name" value="Plug_dom_sf"/>
</dbReference>
<evidence type="ECO:0000256" key="7">
    <source>
        <dbReference type="PROSITE-ProRule" id="PRU01360"/>
    </source>
</evidence>
<organism evidence="9 10">
    <name type="scientific">Polaribacter reichenbachii</name>
    <dbReference type="NCBI Taxonomy" id="996801"/>
    <lineage>
        <taxon>Bacteria</taxon>
        <taxon>Pseudomonadati</taxon>
        <taxon>Bacteroidota</taxon>
        <taxon>Flavobacteriia</taxon>
        <taxon>Flavobacteriales</taxon>
        <taxon>Flavobacteriaceae</taxon>
    </lineage>
</organism>
<dbReference type="Gene3D" id="2.40.170.20">
    <property type="entry name" value="TonB-dependent receptor, beta-barrel domain"/>
    <property type="match status" value="1"/>
</dbReference>
<keyword evidence="10" id="KW-1185">Reference proteome</keyword>
<dbReference type="NCBIfam" id="TIGR04057">
    <property type="entry name" value="SusC_RagA_signa"/>
    <property type="match status" value="1"/>
</dbReference>
<dbReference type="InterPro" id="IPR008969">
    <property type="entry name" value="CarboxyPept-like_regulatory"/>
</dbReference>
<evidence type="ECO:0000256" key="3">
    <source>
        <dbReference type="ARBA" id="ARBA00022452"/>
    </source>
</evidence>
<comment type="caution">
    <text evidence="9">The sequence shown here is derived from an EMBL/GenBank/DDBJ whole genome shotgun (WGS) entry which is preliminary data.</text>
</comment>
<accession>A0A1B8TW89</accession>
<dbReference type="InterPro" id="IPR036942">
    <property type="entry name" value="Beta-barrel_TonB_sf"/>
</dbReference>
<dbReference type="Gene3D" id="2.60.40.1120">
    <property type="entry name" value="Carboxypeptidase-like, regulatory domain"/>
    <property type="match status" value="1"/>
</dbReference>
<dbReference type="Pfam" id="PF07715">
    <property type="entry name" value="Plug"/>
    <property type="match status" value="1"/>
</dbReference>
<keyword evidence="3 7" id="KW-1134">Transmembrane beta strand</keyword>
<evidence type="ECO:0000313" key="9">
    <source>
        <dbReference type="EMBL" id="OBY63913.1"/>
    </source>
</evidence>
<dbReference type="GO" id="GO:0009279">
    <property type="term" value="C:cell outer membrane"/>
    <property type="evidence" value="ECO:0007669"/>
    <property type="project" value="UniProtKB-SubCell"/>
</dbReference>
<evidence type="ECO:0000256" key="1">
    <source>
        <dbReference type="ARBA" id="ARBA00004571"/>
    </source>
</evidence>
<evidence type="ECO:0000256" key="5">
    <source>
        <dbReference type="ARBA" id="ARBA00023136"/>
    </source>
</evidence>
<feature type="domain" description="TonB-dependent receptor plug" evidence="8">
    <location>
        <begin position="116"/>
        <end position="216"/>
    </location>
</feature>
<dbReference type="SUPFAM" id="SSF56935">
    <property type="entry name" value="Porins"/>
    <property type="match status" value="1"/>
</dbReference>
<evidence type="ECO:0000259" key="8">
    <source>
        <dbReference type="Pfam" id="PF07715"/>
    </source>
</evidence>
<keyword evidence="4 7" id="KW-0812">Transmembrane</keyword>
<dbReference type="Gene3D" id="2.170.130.10">
    <property type="entry name" value="TonB-dependent receptor, plug domain"/>
    <property type="match status" value="1"/>
</dbReference>
<sequence>MKTTFKEILTLLLVLVVHTKILAQEKTVSGTVSEETGPLPSVSVSIKGTGKGTETDFDGKFTIIAKPGDILSFSYVGYKTIEKTIGSSSIINVTMIEDSSVLEEIVVTAYGIKREKKSIGYAQQTVKGDAIGKAREMDISNSIAGKISGVQIVGNNSSTFGTSEIKLRGEDNVLYVVDGIRITDITDINPDNVASMSVLKGGSATALYGPDGVNGVVVITTKKGEKGKATFQINHATSFNTVTNLPEYQNEYGGGYSQTFNTFSYDPTIDPVSWAAFDGQKIVEYYADESWGPKLDGTLVRHWDSWIEDSPEFGQLRAWSPTPNDVDHFFSTGITNNTTFSFSKADEDYSIRTSLTYIDQEGVVPNSKQETTRALINTSYKISDKFEIFGNLNYESRGRLNNPDQNYGNLGSNFNQWWQRQLDFSKLREYELNGQVYSWNIKGVRDTAPLYWDMPYFESYENIRNDDKTSFFGKIGGTYTFNDKLSVLVEGRSTFNSYFSDDRGTTKSQLVTPFYTEYTSRRKRNEVFGMLTYTDEYLNGNIDITANIGAETTDYFFRSIDSDTSGGLTIPDFYNLAGSKDAVTTTSYTSEWKSRGLFTKVSLGYKDLAYLDGSYRFDWRSTANPDNNRVDTYGVSGSFLAHKIIPKNDILTFAKARVGISTSPLFPTVYQISAVYDVSDPLYQGEGTMLVDDTQANSELTGGLREEMEIGTELNLFNNRISLDFTYFNRKDKEIPVSVDLDGATGYSNTYVNAGQTTSKGVEIGIFGDVIKKEDFTFELGVNFATLSKTVDAIYGDIQARDLSTYTTSMRLQERVGEEWGLFYGTGFALDENGNRIINESNGSYSYALQNNKKLGSLLPDFTGGLTTNFTYKNFNLSLGFDFQVGGQYYSRTDRYYIHSGLSPETAGLNDKGNPKRDAVADGGGVHIVGVLQTGTDAEGNPISDGTVVDTYYDAQSWYGLGNIGLVYENNLYDASYAKLRTIRLNYNFDKSIAEKFKLDSASISVFANNVWLIYSDLPWVDPSELEKRSGYNWAENGTLPSTRNIGLNLKLTF</sequence>
<dbReference type="STRING" id="996801.BW723_01605"/>
<keyword evidence="2 7" id="KW-0813">Transport</keyword>
<dbReference type="InterPro" id="IPR023997">
    <property type="entry name" value="TonB-dep_OMP_SusC/RagA_CS"/>
</dbReference>
<evidence type="ECO:0000256" key="2">
    <source>
        <dbReference type="ARBA" id="ARBA00022448"/>
    </source>
</evidence>
<evidence type="ECO:0000256" key="4">
    <source>
        <dbReference type="ARBA" id="ARBA00022692"/>
    </source>
</evidence>
<dbReference type="PROSITE" id="PS52016">
    <property type="entry name" value="TONB_DEPENDENT_REC_3"/>
    <property type="match status" value="1"/>
</dbReference>
<dbReference type="NCBIfam" id="TIGR04056">
    <property type="entry name" value="OMP_RagA_SusC"/>
    <property type="match status" value="1"/>
</dbReference>
<dbReference type="InterPro" id="IPR039426">
    <property type="entry name" value="TonB-dep_rcpt-like"/>
</dbReference>
<keyword evidence="6 7" id="KW-0998">Cell outer membrane</keyword>
<dbReference type="KEGG" id="prn:BW723_01605"/>
<evidence type="ECO:0000256" key="6">
    <source>
        <dbReference type="ARBA" id="ARBA00023237"/>
    </source>
</evidence>